<dbReference type="Proteomes" id="UP000503462">
    <property type="component" value="Chromosome 1"/>
</dbReference>
<protein>
    <recommendedName>
        <fullName evidence="4">Apple domain-containing protein</fullName>
    </recommendedName>
</protein>
<feature type="chain" id="PRO_5026333537" description="Apple domain-containing protein" evidence="1">
    <location>
        <begin position="17"/>
        <end position="348"/>
    </location>
</feature>
<dbReference type="OrthoDB" id="3944615at2759"/>
<sequence>MKSSTFALLFAVAVVAVPEPLVNRNGLLNCNAVNTIVTIMHEQAVATPFCSSYLHISETTKTVTETTTPCPVTTTTTVSSTDTVTTTSTAVVSSTTTVYPVVAVSVTSTCALGATVIQGSSAYGNAKRVAQTTTKCTTTTIPSPPPIGTPICLTQFVQTDLSSACSCLNIPTPTKISTTTSTAPTGTITSTVASTAYTTVTVTTTSTSYSTYSGTQYYTSTFTVLPSPTSTYVAPANPTQTFGAYSSLDFNGHDIQNFFCYQGQAPPTPFQGTTCSNFNDCVNECAYYNAKGFGSSTNTTCGAVLYNSPDNGATQGSCYLKTTVTGCGSPNDKATLGIILPLVATDPQ</sequence>
<evidence type="ECO:0008006" key="4">
    <source>
        <dbReference type="Google" id="ProtNLM"/>
    </source>
</evidence>
<dbReference type="AlphaFoldDB" id="A0A6H0XJW0"/>
<name>A0A6H0XJW0_9PEZI</name>
<keyword evidence="3" id="KW-1185">Reference proteome</keyword>
<feature type="signal peptide" evidence="1">
    <location>
        <begin position="1"/>
        <end position="16"/>
    </location>
</feature>
<evidence type="ECO:0000313" key="3">
    <source>
        <dbReference type="Proteomes" id="UP000503462"/>
    </source>
</evidence>
<evidence type="ECO:0000313" key="2">
    <source>
        <dbReference type="EMBL" id="QIW95003.1"/>
    </source>
</evidence>
<organism evidence="2 3">
    <name type="scientific">Peltaster fructicola</name>
    <dbReference type="NCBI Taxonomy" id="286661"/>
    <lineage>
        <taxon>Eukaryota</taxon>
        <taxon>Fungi</taxon>
        <taxon>Dikarya</taxon>
        <taxon>Ascomycota</taxon>
        <taxon>Pezizomycotina</taxon>
        <taxon>Dothideomycetes</taxon>
        <taxon>Dothideomycetes incertae sedis</taxon>
        <taxon>Peltaster</taxon>
    </lineage>
</organism>
<evidence type="ECO:0000256" key="1">
    <source>
        <dbReference type="SAM" id="SignalP"/>
    </source>
</evidence>
<dbReference type="EMBL" id="CP051139">
    <property type="protein sequence ID" value="QIW95003.1"/>
    <property type="molecule type" value="Genomic_DNA"/>
</dbReference>
<keyword evidence="1" id="KW-0732">Signal</keyword>
<accession>A0A6H0XJW0</accession>
<proteinExistence type="predicted"/>
<gene>
    <name evidence="2" type="ORF">AMS68_000521</name>
</gene>
<reference evidence="2 3" key="1">
    <citation type="journal article" date="2016" name="Sci. Rep.">
        <title>Peltaster fructicola genome reveals evolution from an invasive phytopathogen to an ectophytic parasite.</title>
        <authorList>
            <person name="Xu C."/>
            <person name="Chen H."/>
            <person name="Gleason M.L."/>
            <person name="Xu J.R."/>
            <person name="Liu H."/>
            <person name="Zhang R."/>
            <person name="Sun G."/>
        </authorList>
    </citation>
    <scope>NUCLEOTIDE SEQUENCE [LARGE SCALE GENOMIC DNA]</scope>
    <source>
        <strain evidence="2 3">LNHT1506</strain>
    </source>
</reference>